<dbReference type="EMBL" id="JAIZAY010000019">
    <property type="protein sequence ID" value="KAJ8023383.1"/>
    <property type="molecule type" value="Genomic_DNA"/>
</dbReference>
<keyword evidence="1" id="KW-0812">Transmembrane</keyword>
<dbReference type="AlphaFoldDB" id="A0A9Q0YIY1"/>
<dbReference type="Proteomes" id="UP001152320">
    <property type="component" value="Chromosome 19"/>
</dbReference>
<organism evidence="2 3">
    <name type="scientific">Holothuria leucospilota</name>
    <name type="common">Black long sea cucumber</name>
    <name type="synonym">Mertensiothuria leucospilota</name>
    <dbReference type="NCBI Taxonomy" id="206669"/>
    <lineage>
        <taxon>Eukaryota</taxon>
        <taxon>Metazoa</taxon>
        <taxon>Echinodermata</taxon>
        <taxon>Eleutherozoa</taxon>
        <taxon>Echinozoa</taxon>
        <taxon>Holothuroidea</taxon>
        <taxon>Aspidochirotacea</taxon>
        <taxon>Aspidochirotida</taxon>
        <taxon>Holothuriidae</taxon>
        <taxon>Holothuria</taxon>
    </lineage>
</organism>
<evidence type="ECO:0000313" key="3">
    <source>
        <dbReference type="Proteomes" id="UP001152320"/>
    </source>
</evidence>
<keyword evidence="1" id="KW-0472">Membrane</keyword>
<keyword evidence="1" id="KW-1133">Transmembrane helix</keyword>
<reference evidence="2" key="1">
    <citation type="submission" date="2021-10" db="EMBL/GenBank/DDBJ databases">
        <title>Tropical sea cucumber genome reveals ecological adaptation and Cuvierian tubules defense mechanism.</title>
        <authorList>
            <person name="Chen T."/>
        </authorList>
    </citation>
    <scope>NUCLEOTIDE SEQUENCE</scope>
    <source>
        <strain evidence="2">Nanhai2018</strain>
        <tissue evidence="2">Muscle</tissue>
    </source>
</reference>
<proteinExistence type="predicted"/>
<keyword evidence="3" id="KW-1185">Reference proteome</keyword>
<evidence type="ECO:0000256" key="1">
    <source>
        <dbReference type="SAM" id="Phobius"/>
    </source>
</evidence>
<feature type="transmembrane region" description="Helical" evidence="1">
    <location>
        <begin position="40"/>
        <end position="63"/>
    </location>
</feature>
<name>A0A9Q0YIY1_HOLLE</name>
<feature type="transmembrane region" description="Helical" evidence="1">
    <location>
        <begin position="6"/>
        <end position="28"/>
    </location>
</feature>
<gene>
    <name evidence="2" type="ORF">HOLleu_35812</name>
</gene>
<evidence type="ECO:0000313" key="2">
    <source>
        <dbReference type="EMBL" id="KAJ8023383.1"/>
    </source>
</evidence>
<comment type="caution">
    <text evidence="2">The sequence shown here is derived from an EMBL/GenBank/DDBJ whole genome shotgun (WGS) entry which is preliminary data.</text>
</comment>
<accession>A0A9Q0YIY1</accession>
<protein>
    <submittedName>
        <fullName evidence="2">Uncharacterized protein</fullName>
    </submittedName>
</protein>
<sequence length="123" mass="13129">MVIAYMVTSIITAVLCAGCFIYAIFGILFSKYGHRGGANLALYIILCIVFFIHMMVSIIGASFTCGALSSATNQSQQVVNYTPQPLHQPYVPAPPYTVTAAQSGITFQTTTPITNGAFVSPII</sequence>